<organism evidence="6 7">
    <name type="scientific">Eubacterium maltosivorans</name>
    <dbReference type="NCBI Taxonomy" id="2041044"/>
    <lineage>
        <taxon>Bacteria</taxon>
        <taxon>Bacillati</taxon>
        <taxon>Bacillota</taxon>
        <taxon>Clostridia</taxon>
        <taxon>Eubacteriales</taxon>
        <taxon>Eubacteriaceae</taxon>
        <taxon>Eubacterium</taxon>
    </lineage>
</organism>
<dbReference type="EMBL" id="CP029487">
    <property type="protein sequence ID" value="QCT72155.1"/>
    <property type="molecule type" value="Genomic_DNA"/>
</dbReference>
<comment type="similarity">
    <text evidence="1">Belongs to the ABC transporter superfamily.</text>
</comment>
<dbReference type="InterPro" id="IPR027417">
    <property type="entry name" value="P-loop_NTPase"/>
</dbReference>
<evidence type="ECO:0000256" key="1">
    <source>
        <dbReference type="ARBA" id="ARBA00005417"/>
    </source>
</evidence>
<dbReference type="SMART" id="SM00382">
    <property type="entry name" value="AAA"/>
    <property type="match status" value="1"/>
</dbReference>
<accession>A0A4P9CBE5</accession>
<evidence type="ECO:0000259" key="5">
    <source>
        <dbReference type="PROSITE" id="PS50893"/>
    </source>
</evidence>
<dbReference type="PANTHER" id="PTHR42711:SF5">
    <property type="entry name" value="ABC TRANSPORTER ATP-BINDING PROTEIN NATA"/>
    <property type="match status" value="1"/>
</dbReference>
<keyword evidence="2" id="KW-0813">Transport</keyword>
<evidence type="ECO:0000313" key="6">
    <source>
        <dbReference type="EMBL" id="QCT72155.1"/>
    </source>
</evidence>
<reference evidence="6 7" key="1">
    <citation type="submission" date="2018-05" db="EMBL/GenBank/DDBJ databases">
        <title>Genome comparison of Eubacterium sp.</title>
        <authorList>
            <person name="Feng Y."/>
            <person name="Sanchez-Andrea I."/>
            <person name="Stams A.J.M."/>
            <person name="De Vos W.M."/>
        </authorList>
    </citation>
    <scope>NUCLEOTIDE SEQUENCE [LARGE SCALE GENOMIC DNA]</scope>
    <source>
        <strain evidence="6 7">YI</strain>
    </source>
</reference>
<dbReference type="GO" id="GO:0005524">
    <property type="term" value="F:ATP binding"/>
    <property type="evidence" value="ECO:0007669"/>
    <property type="project" value="UniProtKB-KW"/>
</dbReference>
<dbReference type="RefSeq" id="WP_058696223.1">
    <property type="nucleotide sequence ID" value="NZ_CP029487.1"/>
</dbReference>
<dbReference type="PANTHER" id="PTHR42711">
    <property type="entry name" value="ABC TRANSPORTER ATP-BINDING PROTEIN"/>
    <property type="match status" value="1"/>
</dbReference>
<dbReference type="InterPro" id="IPR050763">
    <property type="entry name" value="ABC_transporter_ATP-binding"/>
</dbReference>
<dbReference type="PROSITE" id="PS50893">
    <property type="entry name" value="ABC_TRANSPORTER_2"/>
    <property type="match status" value="1"/>
</dbReference>
<protein>
    <submittedName>
        <fullName evidence="6">ABC transporter ATP-binding protein</fullName>
    </submittedName>
</protein>
<dbReference type="InterPro" id="IPR003593">
    <property type="entry name" value="AAA+_ATPase"/>
</dbReference>
<evidence type="ECO:0000256" key="4">
    <source>
        <dbReference type="ARBA" id="ARBA00022840"/>
    </source>
</evidence>
<dbReference type="InterPro" id="IPR003439">
    <property type="entry name" value="ABC_transporter-like_ATP-bd"/>
</dbReference>
<sequence>MEKVLQVENLSKSYGNVKAVSGLSLSVARGEVFGLLGPNGAGKSTSIECMLGVKKASAGTVDILGINPSEGRKILFEQVGVQFQETGYQDKIRVDEVCRMTAALYRQSADWRRLLEVFGIQGLEKQEVSQLSGGERQRLSVLLALLPNPELVFLDELTTGLDTRARREVWHYLKELKKGGLTIVLTSHFMDEVEVLCDRALILKKGETQICGTIEEITAKSPRSCFEEAYLWYTGGDEDARV</sequence>
<evidence type="ECO:0000256" key="2">
    <source>
        <dbReference type="ARBA" id="ARBA00022448"/>
    </source>
</evidence>
<dbReference type="SUPFAM" id="SSF52540">
    <property type="entry name" value="P-loop containing nucleoside triphosphate hydrolases"/>
    <property type="match status" value="1"/>
</dbReference>
<evidence type="ECO:0000313" key="7">
    <source>
        <dbReference type="Proteomes" id="UP000218387"/>
    </source>
</evidence>
<dbReference type="GO" id="GO:0016887">
    <property type="term" value="F:ATP hydrolysis activity"/>
    <property type="evidence" value="ECO:0007669"/>
    <property type="project" value="InterPro"/>
</dbReference>
<dbReference type="AlphaFoldDB" id="A0A4P9CBE5"/>
<keyword evidence="4 6" id="KW-0067">ATP-binding</keyword>
<feature type="domain" description="ABC transporter" evidence="5">
    <location>
        <begin position="5"/>
        <end position="230"/>
    </location>
</feature>
<evidence type="ECO:0000256" key="3">
    <source>
        <dbReference type="ARBA" id="ARBA00022741"/>
    </source>
</evidence>
<keyword evidence="3" id="KW-0547">Nucleotide-binding</keyword>
<keyword evidence="7" id="KW-1185">Reference proteome</keyword>
<dbReference type="Pfam" id="PF00005">
    <property type="entry name" value="ABC_tran"/>
    <property type="match status" value="1"/>
</dbReference>
<dbReference type="CDD" id="cd03230">
    <property type="entry name" value="ABC_DR_subfamily_A"/>
    <property type="match status" value="1"/>
</dbReference>
<dbReference type="KEGG" id="emt:CPZ25_012755"/>
<proteinExistence type="inferred from homology"/>
<dbReference type="Proteomes" id="UP000218387">
    <property type="component" value="Chromosome"/>
</dbReference>
<name>A0A4P9CBE5_EUBML</name>
<dbReference type="Gene3D" id="3.40.50.300">
    <property type="entry name" value="P-loop containing nucleotide triphosphate hydrolases"/>
    <property type="match status" value="1"/>
</dbReference>
<gene>
    <name evidence="6" type="ORF">CPZ25_012755</name>
</gene>
<dbReference type="InterPro" id="IPR017871">
    <property type="entry name" value="ABC_transporter-like_CS"/>
</dbReference>
<dbReference type="PROSITE" id="PS00211">
    <property type="entry name" value="ABC_TRANSPORTER_1"/>
    <property type="match status" value="1"/>
</dbReference>